<evidence type="ECO:0000259" key="1">
    <source>
        <dbReference type="PROSITE" id="PS50994"/>
    </source>
</evidence>
<name>A0A2I4CI18_AUSLI</name>
<dbReference type="OrthoDB" id="9359997at2759"/>
<protein>
    <submittedName>
        <fullName evidence="3">Uncharacterized protein LOC106528902</fullName>
    </submittedName>
</protein>
<dbReference type="RefSeq" id="XP_013879640.1">
    <property type="nucleotide sequence ID" value="XM_014024186.1"/>
</dbReference>
<dbReference type="InterPro" id="IPR012337">
    <property type="entry name" value="RNaseH-like_sf"/>
</dbReference>
<evidence type="ECO:0000313" key="3">
    <source>
        <dbReference type="RefSeq" id="XP_013879640.1"/>
    </source>
</evidence>
<dbReference type="KEGG" id="alim:106528902"/>
<accession>A0A2I4CI18</accession>
<evidence type="ECO:0000313" key="2">
    <source>
        <dbReference type="Proteomes" id="UP000192220"/>
    </source>
</evidence>
<dbReference type="InterPro" id="IPR050951">
    <property type="entry name" value="Retrovirus_Pol_polyprotein"/>
</dbReference>
<dbReference type="PANTHER" id="PTHR37984">
    <property type="entry name" value="PROTEIN CBG26694"/>
    <property type="match status" value="1"/>
</dbReference>
<organism evidence="2 3">
    <name type="scientific">Austrofundulus limnaeus</name>
    <name type="common">Annual killifish</name>
    <dbReference type="NCBI Taxonomy" id="52670"/>
    <lineage>
        <taxon>Eukaryota</taxon>
        <taxon>Metazoa</taxon>
        <taxon>Chordata</taxon>
        <taxon>Craniata</taxon>
        <taxon>Vertebrata</taxon>
        <taxon>Euteleostomi</taxon>
        <taxon>Actinopterygii</taxon>
        <taxon>Neopterygii</taxon>
        <taxon>Teleostei</taxon>
        <taxon>Neoteleostei</taxon>
        <taxon>Acanthomorphata</taxon>
        <taxon>Ovalentaria</taxon>
        <taxon>Atherinomorphae</taxon>
        <taxon>Cyprinodontiformes</taxon>
        <taxon>Rivulidae</taxon>
        <taxon>Austrofundulus</taxon>
    </lineage>
</organism>
<sequence>MSGYVVVRPVRKANGNSVVSMLDYTCACLGIPRELRTDNGTHFRNVQVNRWCEQYGVMRVYSPPYTPQANGVAERTIGLVKSWLAKNANSKEWSLKTVEIGRALNDREREGRPSPSDELNQHPFVTEELGRSQEVDPASTEACPFSVGQKVWLKARDQPSTSAVKPKYDEVDSVIKVLDQNTVLLKKKGIQGVEQLKPALG</sequence>
<dbReference type="STRING" id="52670.A0A2I4CI18"/>
<dbReference type="GeneID" id="106528902"/>
<dbReference type="InterPro" id="IPR036397">
    <property type="entry name" value="RNaseH_sf"/>
</dbReference>
<dbReference type="GO" id="GO:0015074">
    <property type="term" value="P:DNA integration"/>
    <property type="evidence" value="ECO:0007669"/>
    <property type="project" value="InterPro"/>
</dbReference>
<reference evidence="3" key="1">
    <citation type="submission" date="2025-08" db="UniProtKB">
        <authorList>
            <consortium name="RefSeq"/>
        </authorList>
    </citation>
    <scope>IDENTIFICATION</scope>
</reference>
<dbReference type="PANTHER" id="PTHR37984:SF5">
    <property type="entry name" value="PROTEIN NYNRIN-LIKE"/>
    <property type="match status" value="1"/>
</dbReference>
<dbReference type="Proteomes" id="UP000192220">
    <property type="component" value="Unplaced"/>
</dbReference>
<dbReference type="InterPro" id="IPR001584">
    <property type="entry name" value="Integrase_cat-core"/>
</dbReference>
<gene>
    <name evidence="3" type="primary">LOC106528902</name>
</gene>
<dbReference type="GO" id="GO:0003676">
    <property type="term" value="F:nucleic acid binding"/>
    <property type="evidence" value="ECO:0007669"/>
    <property type="project" value="InterPro"/>
</dbReference>
<dbReference type="Pfam" id="PF00665">
    <property type="entry name" value="rve"/>
    <property type="match status" value="1"/>
</dbReference>
<dbReference type="InParanoid" id="A0A2I4CI18"/>
<proteinExistence type="predicted"/>
<dbReference type="SUPFAM" id="SSF53098">
    <property type="entry name" value="Ribonuclease H-like"/>
    <property type="match status" value="1"/>
</dbReference>
<dbReference type="Gene3D" id="3.30.420.10">
    <property type="entry name" value="Ribonuclease H-like superfamily/Ribonuclease H"/>
    <property type="match status" value="1"/>
</dbReference>
<dbReference type="AlphaFoldDB" id="A0A2I4CI18"/>
<keyword evidence="2" id="KW-1185">Reference proteome</keyword>
<dbReference type="PROSITE" id="PS50994">
    <property type="entry name" value="INTEGRASE"/>
    <property type="match status" value="1"/>
</dbReference>
<feature type="domain" description="Integrase catalytic" evidence="1">
    <location>
        <begin position="1"/>
        <end position="86"/>
    </location>
</feature>